<feature type="compositionally biased region" description="Basic and acidic residues" evidence="1">
    <location>
        <begin position="546"/>
        <end position="561"/>
    </location>
</feature>
<protein>
    <submittedName>
        <fullName evidence="2">Uncharacterized protein</fullName>
    </submittedName>
</protein>
<feature type="compositionally biased region" description="Low complexity" evidence="1">
    <location>
        <begin position="359"/>
        <end position="385"/>
    </location>
</feature>
<proteinExistence type="predicted"/>
<accession>M5GCH1</accession>
<feature type="region of interest" description="Disordered" evidence="1">
    <location>
        <begin position="1"/>
        <end position="93"/>
    </location>
</feature>
<feature type="region of interest" description="Disordered" evidence="1">
    <location>
        <begin position="626"/>
        <end position="647"/>
    </location>
</feature>
<dbReference type="EMBL" id="JH795859">
    <property type="protein sequence ID" value="EJU03882.1"/>
    <property type="molecule type" value="Genomic_DNA"/>
</dbReference>
<reference evidence="2 3" key="1">
    <citation type="journal article" date="2012" name="Science">
        <title>The Paleozoic origin of enzymatic lignin decomposition reconstructed from 31 fungal genomes.</title>
        <authorList>
            <person name="Floudas D."/>
            <person name="Binder M."/>
            <person name="Riley R."/>
            <person name="Barry K."/>
            <person name="Blanchette R.A."/>
            <person name="Henrissat B."/>
            <person name="Martinez A.T."/>
            <person name="Otillar R."/>
            <person name="Spatafora J.W."/>
            <person name="Yadav J.S."/>
            <person name="Aerts A."/>
            <person name="Benoit I."/>
            <person name="Boyd A."/>
            <person name="Carlson A."/>
            <person name="Copeland A."/>
            <person name="Coutinho P.M."/>
            <person name="de Vries R.P."/>
            <person name="Ferreira P."/>
            <person name="Findley K."/>
            <person name="Foster B."/>
            <person name="Gaskell J."/>
            <person name="Glotzer D."/>
            <person name="Gorecki P."/>
            <person name="Heitman J."/>
            <person name="Hesse C."/>
            <person name="Hori C."/>
            <person name="Igarashi K."/>
            <person name="Jurgens J.A."/>
            <person name="Kallen N."/>
            <person name="Kersten P."/>
            <person name="Kohler A."/>
            <person name="Kuees U."/>
            <person name="Kumar T.K.A."/>
            <person name="Kuo A."/>
            <person name="LaButti K."/>
            <person name="Larrondo L.F."/>
            <person name="Lindquist E."/>
            <person name="Ling A."/>
            <person name="Lombard V."/>
            <person name="Lucas S."/>
            <person name="Lundell T."/>
            <person name="Martin R."/>
            <person name="McLaughlin D.J."/>
            <person name="Morgenstern I."/>
            <person name="Morin E."/>
            <person name="Murat C."/>
            <person name="Nagy L.G."/>
            <person name="Nolan M."/>
            <person name="Ohm R.A."/>
            <person name="Patyshakuliyeva A."/>
            <person name="Rokas A."/>
            <person name="Ruiz-Duenas F.J."/>
            <person name="Sabat G."/>
            <person name="Salamov A."/>
            <person name="Samejima M."/>
            <person name="Schmutz J."/>
            <person name="Slot J.C."/>
            <person name="St John F."/>
            <person name="Stenlid J."/>
            <person name="Sun H."/>
            <person name="Sun S."/>
            <person name="Syed K."/>
            <person name="Tsang A."/>
            <person name="Wiebenga A."/>
            <person name="Young D."/>
            <person name="Pisabarro A."/>
            <person name="Eastwood D.C."/>
            <person name="Martin F."/>
            <person name="Cullen D."/>
            <person name="Grigoriev I.V."/>
            <person name="Hibbett D.S."/>
        </authorList>
    </citation>
    <scope>NUCLEOTIDE SEQUENCE [LARGE SCALE GENOMIC DNA]</scope>
    <source>
        <strain evidence="2 3">DJM-731 SS1</strain>
    </source>
</reference>
<feature type="compositionally biased region" description="Basic and acidic residues" evidence="1">
    <location>
        <begin position="626"/>
        <end position="639"/>
    </location>
</feature>
<name>M5GCH1_DACPD</name>
<dbReference type="AlphaFoldDB" id="M5GCH1"/>
<dbReference type="HOGENOM" id="CLU_334638_0_0_1"/>
<dbReference type="STRING" id="1858805.M5GCH1"/>
<feature type="compositionally biased region" description="Low complexity" evidence="1">
    <location>
        <begin position="294"/>
        <end position="323"/>
    </location>
</feature>
<feature type="compositionally biased region" description="Basic and acidic residues" evidence="1">
    <location>
        <begin position="504"/>
        <end position="516"/>
    </location>
</feature>
<evidence type="ECO:0000313" key="2">
    <source>
        <dbReference type="EMBL" id="EJU03882.1"/>
    </source>
</evidence>
<organism evidence="2 3">
    <name type="scientific">Dacryopinax primogenitus (strain DJM 731)</name>
    <name type="common">Brown rot fungus</name>
    <dbReference type="NCBI Taxonomy" id="1858805"/>
    <lineage>
        <taxon>Eukaryota</taxon>
        <taxon>Fungi</taxon>
        <taxon>Dikarya</taxon>
        <taxon>Basidiomycota</taxon>
        <taxon>Agaricomycotina</taxon>
        <taxon>Dacrymycetes</taxon>
        <taxon>Dacrymycetales</taxon>
        <taxon>Dacrymycetaceae</taxon>
        <taxon>Dacryopinax</taxon>
    </lineage>
</organism>
<feature type="compositionally biased region" description="Basic and acidic residues" evidence="1">
    <location>
        <begin position="584"/>
        <end position="593"/>
    </location>
</feature>
<dbReference type="Proteomes" id="UP000030653">
    <property type="component" value="Unassembled WGS sequence"/>
</dbReference>
<feature type="compositionally biased region" description="Basic residues" evidence="1">
    <location>
        <begin position="443"/>
        <end position="452"/>
    </location>
</feature>
<gene>
    <name evidence="2" type="ORF">DACRYDRAFT_115186</name>
</gene>
<feature type="compositionally biased region" description="Basic and acidic residues" evidence="1">
    <location>
        <begin position="778"/>
        <end position="816"/>
    </location>
</feature>
<feature type="compositionally biased region" description="Basic and acidic residues" evidence="1">
    <location>
        <begin position="218"/>
        <end position="227"/>
    </location>
</feature>
<dbReference type="InterPro" id="IPR038910">
    <property type="entry name" value="Hua1-like"/>
</dbReference>
<feature type="compositionally biased region" description="Low complexity" evidence="1">
    <location>
        <begin position="40"/>
        <end position="56"/>
    </location>
</feature>
<dbReference type="GO" id="GO:0005737">
    <property type="term" value="C:cytoplasm"/>
    <property type="evidence" value="ECO:0007669"/>
    <property type="project" value="TreeGrafter"/>
</dbReference>
<feature type="compositionally biased region" description="Polar residues" evidence="1">
    <location>
        <begin position="57"/>
        <end position="67"/>
    </location>
</feature>
<keyword evidence="3" id="KW-1185">Reference proteome</keyword>
<evidence type="ECO:0000256" key="1">
    <source>
        <dbReference type="SAM" id="MobiDB-lite"/>
    </source>
</evidence>
<feature type="compositionally biased region" description="Low complexity" evidence="1">
    <location>
        <begin position="147"/>
        <end position="159"/>
    </location>
</feature>
<dbReference type="PANTHER" id="PTHR28031:SF1">
    <property type="entry name" value="PROLINE-RICH PROTEIN HUA1"/>
    <property type="match status" value="1"/>
</dbReference>
<feature type="region of interest" description="Disordered" evidence="1">
    <location>
        <begin position="115"/>
        <end position="244"/>
    </location>
</feature>
<feature type="compositionally biased region" description="Polar residues" evidence="1">
    <location>
        <begin position="21"/>
        <end position="39"/>
    </location>
</feature>
<sequence length="853" mass="91856">MLTSTSPMASPLPSHPRSRATLPSHSSQPRPRSLFTTEALNSLSSSLPRTSTLRLNQRNAPPGTNENLARRSAHGRGQSPPLPPLPLSAPGVSLSLGRSEGRLARISLEEEDIELDPPPAYTARPHSSEASVSFGPLRPWGTPWQPPQLSSSAPSSAVDLPPPPSFRDGGARCTSLGGELGELHSPPGVGRASHQQTVSDPLVHSRARGRASTTDDSFSLRREEEHPLPPVPPLPVTNPHQHSPLVQASYTLPWTNEDYDSDGSFHSVGSQPSLSPVVATEYRSPFLPPPSPSFPSATSSVSPSSARPAPSPSSAVQESTGSASSGGSGSWLPFERGRERARAIGLGLGLGWASSPSVLSSLPTAASESSSSTGTGSSSTITPRSAVPRTAAGKAKRPEVRVPPSPAWLDEVDYTVSPSTSSPHPAGHPHPHIHTQAPTAHAAGRHGSRSHTTHREHSPATSSPTSPRFALPPGAAPPSPMTAFPDVGWPSTNGSAAAPSERSVSADRRERDDREGSGWVWEEVGWGWVERERERQRAASGSSALGRERTQSESERVRERTVSGPGRDVGVREEHPRGRTMSGRGRDGREPTVRRPPASADPGRENLERRTWFLLELDDLEMEHERERERFERQERDDTPSSEPVVGRPLMLKGHVLFYPEGFSCPKCYNTGYKEFDPSHPCRKCWQKYGRPFRPPLTSAIRASTFQRPLPVQRPPSIKSSSAAPAGLRLGAWPESGPRGRFAGASGAGFIFPKAAPGKGSGGTPVVFPTPAPGSAAAREREQARERERERERAREREQERERERAREREEREQEGKCPGCDGAGTISVLFFDGQVCPTCRGTGMVFLEDGVQ</sequence>
<dbReference type="RefSeq" id="XP_040630776.1">
    <property type="nucleotide sequence ID" value="XM_040769947.1"/>
</dbReference>
<dbReference type="Gene3D" id="6.20.20.10">
    <property type="match status" value="1"/>
</dbReference>
<dbReference type="PANTHER" id="PTHR28031">
    <property type="entry name" value="PROLINE-RICH PROTEIN HUA1"/>
    <property type="match status" value="1"/>
</dbReference>
<dbReference type="GeneID" id="63685009"/>
<feature type="region of interest" description="Disordered" evidence="1">
    <location>
        <begin position="756"/>
        <end position="823"/>
    </location>
</feature>
<feature type="region of interest" description="Disordered" evidence="1">
    <location>
        <begin position="357"/>
        <end position="517"/>
    </location>
</feature>
<evidence type="ECO:0000313" key="3">
    <source>
        <dbReference type="Proteomes" id="UP000030653"/>
    </source>
</evidence>
<feature type="region of interest" description="Disordered" evidence="1">
    <location>
        <begin position="281"/>
        <end position="334"/>
    </location>
</feature>
<feature type="region of interest" description="Disordered" evidence="1">
    <location>
        <begin position="533"/>
        <end position="605"/>
    </location>
</feature>
<dbReference type="OrthoDB" id="2405700at2759"/>